<evidence type="ECO:0000313" key="2">
    <source>
        <dbReference type="Proteomes" id="UP001165653"/>
    </source>
</evidence>
<dbReference type="Proteomes" id="UP001165653">
    <property type="component" value="Unassembled WGS sequence"/>
</dbReference>
<gene>
    <name evidence="1" type="ORF">OJ996_23240</name>
</gene>
<name>A0ABT3G9J9_9BACT</name>
<evidence type="ECO:0000313" key="1">
    <source>
        <dbReference type="EMBL" id="MCW1916521.1"/>
    </source>
</evidence>
<dbReference type="RefSeq" id="WP_264516099.1">
    <property type="nucleotide sequence ID" value="NZ_JAPDDR010000016.1"/>
</dbReference>
<comment type="caution">
    <text evidence="1">The sequence shown here is derived from an EMBL/GenBank/DDBJ whole genome shotgun (WGS) entry which is preliminary data.</text>
</comment>
<accession>A0ABT3G9J9</accession>
<reference evidence="1" key="1">
    <citation type="submission" date="2022-10" db="EMBL/GenBank/DDBJ databases">
        <title>Luteolibacter sp. GHJ8, whole genome shotgun sequencing project.</title>
        <authorList>
            <person name="Zhao G."/>
            <person name="Shen L."/>
        </authorList>
    </citation>
    <scope>NUCLEOTIDE SEQUENCE</scope>
    <source>
        <strain evidence="1">GHJ8</strain>
    </source>
</reference>
<proteinExistence type="predicted"/>
<protein>
    <submittedName>
        <fullName evidence="1">Uncharacterized protein</fullName>
    </submittedName>
</protein>
<keyword evidence="2" id="KW-1185">Reference proteome</keyword>
<sequence length="89" mass="9735">MSSKPGNEKPMNSSIFARACRISLAYASNSRLSYSPPLSTTDWMKPSMSAFDAEPKRHATASCWWSVILLQSNPSSANWPAQGDSRQPG</sequence>
<dbReference type="EMBL" id="JAPDDR010000016">
    <property type="protein sequence ID" value="MCW1916521.1"/>
    <property type="molecule type" value="Genomic_DNA"/>
</dbReference>
<organism evidence="1 2">
    <name type="scientific">Luteolibacter rhizosphaerae</name>
    <dbReference type="NCBI Taxonomy" id="2989719"/>
    <lineage>
        <taxon>Bacteria</taxon>
        <taxon>Pseudomonadati</taxon>
        <taxon>Verrucomicrobiota</taxon>
        <taxon>Verrucomicrobiia</taxon>
        <taxon>Verrucomicrobiales</taxon>
        <taxon>Verrucomicrobiaceae</taxon>
        <taxon>Luteolibacter</taxon>
    </lineage>
</organism>